<reference evidence="2 3" key="1">
    <citation type="submission" date="2022-05" db="EMBL/GenBank/DDBJ databases">
        <authorList>
            <consortium name="Genoscope - CEA"/>
            <person name="William W."/>
        </authorList>
    </citation>
    <scope>NUCLEOTIDE SEQUENCE [LARGE SCALE GENOMIC DNA]</scope>
</reference>
<dbReference type="Proteomes" id="UP001159405">
    <property type="component" value="Unassembled WGS sequence"/>
</dbReference>
<feature type="compositionally biased region" description="Polar residues" evidence="1">
    <location>
        <begin position="258"/>
        <end position="271"/>
    </location>
</feature>
<dbReference type="PANTHER" id="PTHR31749:SF3">
    <property type="entry name" value="KINETOCHORE-ASSOCIATED PROTEIN NSL1 HOMOLOG"/>
    <property type="match status" value="1"/>
</dbReference>
<dbReference type="PANTHER" id="PTHR31749">
    <property type="entry name" value="KINETOCHORE-ASSOCIATED PROTEIN NSL1 HOMOLOG"/>
    <property type="match status" value="1"/>
</dbReference>
<evidence type="ECO:0000256" key="1">
    <source>
        <dbReference type="SAM" id="MobiDB-lite"/>
    </source>
</evidence>
<dbReference type="EMBL" id="CALNXK010000037">
    <property type="protein sequence ID" value="CAH3122391.1"/>
    <property type="molecule type" value="Genomic_DNA"/>
</dbReference>
<dbReference type="InterPro" id="IPR013950">
    <property type="entry name" value="Mis14/Nsl1"/>
</dbReference>
<sequence length="271" mass="30954">MADDGRVCVDSKQSVLKIHEKLRKEVHKIAEKKSWSAEQKEEFEKKILELYKESVEETVQANVVIGGQDWNNVSQSEDSSISVVREELEPLNRDRVEQVFAICSELEDLMKDTTFKRKNYPQQITEGIQKILQSKKELLEKYQPATKTDSILSSLNFLTSDFDDCIQRLQSSSSEVSQLSKSLPELHGKVLRLQEVVQNHKVMQKSETDAVLFGRDSNSDANLLPSSGEVPISQGDQTNEQFNSKDYIWWGSSKRKSNPPQRLDPSNYSQV</sequence>
<name>A0ABN8NU75_9CNID</name>
<comment type="caution">
    <text evidence="2">The sequence shown here is derived from an EMBL/GenBank/DDBJ whole genome shotgun (WGS) entry which is preliminary data.</text>
</comment>
<dbReference type="Pfam" id="PF08641">
    <property type="entry name" value="Mis14"/>
    <property type="match status" value="1"/>
</dbReference>
<evidence type="ECO:0000313" key="2">
    <source>
        <dbReference type="EMBL" id="CAH3122391.1"/>
    </source>
</evidence>
<organism evidence="2 3">
    <name type="scientific">Porites lobata</name>
    <dbReference type="NCBI Taxonomy" id="104759"/>
    <lineage>
        <taxon>Eukaryota</taxon>
        <taxon>Metazoa</taxon>
        <taxon>Cnidaria</taxon>
        <taxon>Anthozoa</taxon>
        <taxon>Hexacorallia</taxon>
        <taxon>Scleractinia</taxon>
        <taxon>Fungiina</taxon>
        <taxon>Poritidae</taxon>
        <taxon>Porites</taxon>
    </lineage>
</organism>
<gene>
    <name evidence="2" type="ORF">PLOB_00029368</name>
</gene>
<feature type="compositionally biased region" description="Polar residues" evidence="1">
    <location>
        <begin position="234"/>
        <end position="244"/>
    </location>
</feature>
<proteinExistence type="predicted"/>
<feature type="region of interest" description="Disordered" evidence="1">
    <location>
        <begin position="216"/>
        <end position="271"/>
    </location>
</feature>
<evidence type="ECO:0000313" key="3">
    <source>
        <dbReference type="Proteomes" id="UP001159405"/>
    </source>
</evidence>
<keyword evidence="3" id="KW-1185">Reference proteome</keyword>
<accession>A0ABN8NU75</accession>
<protein>
    <submittedName>
        <fullName evidence="2">Uncharacterized protein</fullName>
    </submittedName>
</protein>